<keyword evidence="4 6" id="KW-0067">ATP-binding</keyword>
<reference evidence="6" key="3">
    <citation type="submission" date="2000-08" db="EMBL/GenBank/DDBJ databases">
        <title>A gene Cluster for Dextrin Utilization from Thermoactinomyces vulgaris R-47.</title>
        <authorList>
            <person name="Pi Y."/>
        </authorList>
    </citation>
    <scope>NUCLEOTIDE SEQUENCE</scope>
    <source>
        <strain evidence="6">R-47</strain>
    </source>
</reference>
<dbReference type="PROSITE" id="PS00211">
    <property type="entry name" value="ABC_TRANSPORTER_1"/>
    <property type="match status" value="1"/>
</dbReference>
<dbReference type="InterPro" id="IPR003593">
    <property type="entry name" value="AAA+_ATPase"/>
</dbReference>
<reference evidence="6" key="1">
    <citation type="journal article" date="1993" name="Biosci. Biotechnol. Biochem.">
        <title>A neopullulanase-type alpha-amylase gene from Thermoactinomyces vulgaris R-47.</title>
        <authorList>
            <person name="Tonozuka T."/>
            <person name="Ohtsuka M."/>
            <person name="Mogi S."/>
            <person name="Sakai H."/>
            <person name="Ohta T."/>
            <person name="Sakano Y."/>
        </authorList>
    </citation>
    <scope>NUCLEOTIDE SEQUENCE</scope>
    <source>
        <strain evidence="6">R-47</strain>
    </source>
</reference>
<dbReference type="InterPro" id="IPR003439">
    <property type="entry name" value="ABC_transporter-like_ATP-bd"/>
</dbReference>
<dbReference type="PANTHER" id="PTHR42734:SF17">
    <property type="entry name" value="METAL TRANSPORT SYSTEM ATP-BINDING PROTEIN TM_0124-RELATED"/>
    <property type="match status" value="1"/>
</dbReference>
<dbReference type="Gene3D" id="3.40.50.300">
    <property type="entry name" value="P-loop containing nucleotide triphosphate hydrolases"/>
    <property type="match status" value="1"/>
</dbReference>
<dbReference type="SUPFAM" id="SSF52540">
    <property type="entry name" value="P-loop containing nucleoside triphosphate hydrolases"/>
    <property type="match status" value="1"/>
</dbReference>
<reference evidence="6" key="2">
    <citation type="journal article" date="1995" name="Biochim. Biophys. Acta">
        <title>Comparison of primary structures and substrate specificities of two pullulan-hydrolyzing alpha-amylases, TVA I and TVA II, from Thermoactinomyces vulgaris R-47.</title>
        <authorList>
            <person name="Tonozuka T."/>
            <person name="Mogi S."/>
            <person name="Shimura Y."/>
            <person name="Ibuka A."/>
            <person name="Sakai H."/>
            <person name="Matsuzawa H."/>
            <person name="Sakano Y."/>
            <person name="Ohta T."/>
        </authorList>
    </citation>
    <scope>NUCLEOTIDE SEQUENCE</scope>
    <source>
        <strain evidence="6">R-47</strain>
    </source>
</reference>
<evidence type="ECO:0000313" key="6">
    <source>
        <dbReference type="EMBL" id="BAB40634.1"/>
    </source>
</evidence>
<dbReference type="InterPro" id="IPR017871">
    <property type="entry name" value="ABC_transporter-like_CS"/>
</dbReference>
<evidence type="ECO:0000256" key="3">
    <source>
        <dbReference type="ARBA" id="ARBA00022741"/>
    </source>
</evidence>
<evidence type="ECO:0000256" key="1">
    <source>
        <dbReference type="ARBA" id="ARBA00005417"/>
    </source>
</evidence>
<accession>Q9AJF6</accession>
<dbReference type="PANTHER" id="PTHR42734">
    <property type="entry name" value="METAL TRANSPORT SYSTEM ATP-BINDING PROTEIN TM_0124-RELATED"/>
    <property type="match status" value="1"/>
</dbReference>
<keyword evidence="3" id="KW-0547">Nucleotide-binding</keyword>
<dbReference type="EMBL" id="AB047926">
    <property type="protein sequence ID" value="BAB40634.1"/>
    <property type="molecule type" value="Genomic_DNA"/>
</dbReference>
<gene>
    <name evidence="6" type="primary">orf-4</name>
</gene>
<sequence>MIIEMNSVSWMREGKMILKNISWQVQPGENWCLIGLNGSGKTTLLNLVNGYIWPTTGTVKLFGKKFGEVNLRELRKKIGWVSSSLAQQLHNHETAINIVLSGKFASIGLYDKPEKIDMEKAAALLEMMGCGHLITQTYQTLSQGEKQKVLIARALMASPQLMILDEPCTGLDLFAREQLLHSIQSISAHPQSPALIYVTHHVEEITNCFTHTLLLKQGEIFRAGPTSHVLTEELLSDFFDTPIEVEHRGKRCWIRPLEPSRPLSIQ</sequence>
<dbReference type="GO" id="GO:0005524">
    <property type="term" value="F:ATP binding"/>
    <property type="evidence" value="ECO:0007669"/>
    <property type="project" value="UniProtKB-KW"/>
</dbReference>
<dbReference type="InterPro" id="IPR050153">
    <property type="entry name" value="Metal_Ion_Import_ABC"/>
</dbReference>
<evidence type="ECO:0000259" key="5">
    <source>
        <dbReference type="PROSITE" id="PS50893"/>
    </source>
</evidence>
<dbReference type="AlphaFoldDB" id="Q9AJF6"/>
<dbReference type="PROSITE" id="PS50893">
    <property type="entry name" value="ABC_TRANSPORTER_2"/>
    <property type="match status" value="1"/>
</dbReference>
<dbReference type="InterPro" id="IPR027417">
    <property type="entry name" value="P-loop_NTPase"/>
</dbReference>
<evidence type="ECO:0000256" key="2">
    <source>
        <dbReference type="ARBA" id="ARBA00022448"/>
    </source>
</evidence>
<comment type="similarity">
    <text evidence="1">Belongs to the ABC transporter superfamily.</text>
</comment>
<proteinExistence type="inferred from homology"/>
<dbReference type="Pfam" id="PF00005">
    <property type="entry name" value="ABC_tran"/>
    <property type="match status" value="1"/>
</dbReference>
<feature type="domain" description="ABC transporter" evidence="5">
    <location>
        <begin position="3"/>
        <end position="242"/>
    </location>
</feature>
<dbReference type="GO" id="GO:0016887">
    <property type="term" value="F:ATP hydrolysis activity"/>
    <property type="evidence" value="ECO:0007669"/>
    <property type="project" value="InterPro"/>
</dbReference>
<keyword evidence="2" id="KW-0813">Transport</keyword>
<name>Q9AJF6_THEVU</name>
<protein>
    <submittedName>
        <fullName evidence="6">ATP-binding protein-homolog</fullName>
    </submittedName>
</protein>
<evidence type="ECO:0000256" key="4">
    <source>
        <dbReference type="ARBA" id="ARBA00022840"/>
    </source>
</evidence>
<dbReference type="SMART" id="SM00382">
    <property type="entry name" value="AAA"/>
    <property type="match status" value="1"/>
</dbReference>
<organism evidence="6">
    <name type="scientific">Thermoactinomyces vulgaris</name>
    <dbReference type="NCBI Taxonomy" id="2026"/>
    <lineage>
        <taxon>Bacteria</taxon>
        <taxon>Bacillati</taxon>
        <taxon>Bacillota</taxon>
        <taxon>Bacilli</taxon>
        <taxon>Bacillales</taxon>
        <taxon>Thermoactinomycetaceae</taxon>
        <taxon>Thermoactinomyces</taxon>
    </lineage>
</organism>